<dbReference type="InterPro" id="IPR018201">
    <property type="entry name" value="Ketoacyl_synth_AS"/>
</dbReference>
<dbReference type="InterPro" id="IPR013968">
    <property type="entry name" value="PKS_KR"/>
</dbReference>
<dbReference type="PANTHER" id="PTHR43074">
    <property type="entry name" value="OMEGA-3 POLYUNSATURATED FATTY ACID SYNTHASE PFAB-RELATED"/>
    <property type="match status" value="1"/>
</dbReference>
<keyword evidence="2" id="KW-0597">Phosphoprotein</keyword>
<dbReference type="InterPro" id="IPR020841">
    <property type="entry name" value="PKS_Beta-ketoAc_synthase_dom"/>
</dbReference>
<dbReference type="CDD" id="cd08953">
    <property type="entry name" value="KR_2_SDR_x"/>
    <property type="match status" value="1"/>
</dbReference>
<dbReference type="InterPro" id="IPR016035">
    <property type="entry name" value="Acyl_Trfase/lysoPLipase"/>
</dbReference>
<evidence type="ECO:0000313" key="7">
    <source>
        <dbReference type="Proteomes" id="UP000305282"/>
    </source>
</evidence>
<keyword evidence="7" id="KW-1185">Reference proteome</keyword>
<dbReference type="OrthoDB" id="9808669at2"/>
<dbReference type="SMART" id="SM00825">
    <property type="entry name" value="PKS_KS"/>
    <property type="match status" value="1"/>
</dbReference>
<dbReference type="Gene3D" id="1.10.1200.10">
    <property type="entry name" value="ACP-like"/>
    <property type="match status" value="1"/>
</dbReference>
<dbReference type="SUPFAM" id="SSF52151">
    <property type="entry name" value="FabD/lysophospholipase-like"/>
    <property type="match status" value="1"/>
</dbReference>
<dbReference type="InterPro" id="IPR001227">
    <property type="entry name" value="Ac_transferase_dom_sf"/>
</dbReference>
<dbReference type="SUPFAM" id="SSF51735">
    <property type="entry name" value="NAD(P)-binding Rossmann-fold domains"/>
    <property type="match status" value="2"/>
</dbReference>
<dbReference type="Pfam" id="PF02801">
    <property type="entry name" value="Ketoacyl-synt_C"/>
    <property type="match status" value="1"/>
</dbReference>
<dbReference type="PANTHER" id="PTHR43074:SF1">
    <property type="entry name" value="BETA-KETOACYL SYNTHASE FAMILY PROTEIN-RELATED"/>
    <property type="match status" value="1"/>
</dbReference>
<evidence type="ECO:0000313" key="6">
    <source>
        <dbReference type="EMBL" id="THJ74758.1"/>
    </source>
</evidence>
<evidence type="ECO:0000256" key="1">
    <source>
        <dbReference type="ARBA" id="ARBA00022450"/>
    </source>
</evidence>
<keyword evidence="3" id="KW-0808">Transferase</keyword>
<dbReference type="InterPro" id="IPR036736">
    <property type="entry name" value="ACP-like_sf"/>
</dbReference>
<dbReference type="InterPro" id="IPR009081">
    <property type="entry name" value="PP-bd_ACP"/>
</dbReference>
<dbReference type="InterPro" id="IPR052568">
    <property type="entry name" value="PKS-FAS_Synthase"/>
</dbReference>
<feature type="compositionally biased region" description="Gly residues" evidence="4">
    <location>
        <begin position="375"/>
        <end position="384"/>
    </location>
</feature>
<dbReference type="SMART" id="SM00827">
    <property type="entry name" value="PKS_AT"/>
    <property type="match status" value="1"/>
</dbReference>
<dbReference type="InterPro" id="IPR013785">
    <property type="entry name" value="Aldolase_TIM"/>
</dbReference>
<dbReference type="PROSITE" id="PS00606">
    <property type="entry name" value="KS3_1"/>
    <property type="match status" value="1"/>
</dbReference>
<protein>
    <submittedName>
        <fullName evidence="6">SDR family NAD(P)-dependent oxidoreductase</fullName>
    </submittedName>
</protein>
<feature type="region of interest" description="Disordered" evidence="4">
    <location>
        <begin position="351"/>
        <end position="386"/>
    </location>
</feature>
<dbReference type="EMBL" id="SSXH01000181">
    <property type="protein sequence ID" value="THJ74758.1"/>
    <property type="molecule type" value="Genomic_DNA"/>
</dbReference>
<dbReference type="InterPro" id="IPR036291">
    <property type="entry name" value="NAD(P)-bd_dom_sf"/>
</dbReference>
<dbReference type="Gene3D" id="3.40.50.720">
    <property type="entry name" value="NAD(P)-binding Rossmann-like Domain"/>
    <property type="match status" value="1"/>
</dbReference>
<dbReference type="Pfam" id="PF08659">
    <property type="entry name" value="KR"/>
    <property type="match status" value="1"/>
</dbReference>
<evidence type="ECO:0000259" key="5">
    <source>
        <dbReference type="PROSITE" id="PS52004"/>
    </source>
</evidence>
<dbReference type="SMART" id="SM00822">
    <property type="entry name" value="PKS_KR"/>
    <property type="match status" value="1"/>
</dbReference>
<dbReference type="SUPFAM" id="SSF55048">
    <property type="entry name" value="Probable ACP-binding domain of malonyl-CoA ACP transacylase"/>
    <property type="match status" value="1"/>
</dbReference>
<dbReference type="GO" id="GO:0004315">
    <property type="term" value="F:3-oxoacyl-[acyl-carrier-protein] synthase activity"/>
    <property type="evidence" value="ECO:0007669"/>
    <property type="project" value="InterPro"/>
</dbReference>
<reference evidence="6 7" key="1">
    <citation type="submission" date="2019-04" db="EMBL/GenBank/DDBJ databases">
        <title>Draft genome sequences for three unisolated Alnus-infective Frankia Sp+ strains, AgTrS, AiOr and AvVan, the first sequenced Frankia strains able to sporulate in-planta.</title>
        <authorList>
            <person name="Bethencourt L."/>
            <person name="Vautrin F."/>
            <person name="Taib N."/>
            <person name="Dubost A."/>
            <person name="Castro-Garcia L."/>
            <person name="Imbaud O."/>
            <person name="Abrouk D."/>
            <person name="Fournier P."/>
            <person name="Briolay J."/>
            <person name="Nguyen A."/>
            <person name="Normand P."/>
            <person name="Fernandez M.P."/>
            <person name="Brochier-Armanet C."/>
            <person name="Herrera-Belaroussi A."/>
        </authorList>
    </citation>
    <scope>NUCLEOTIDE SEQUENCE [LARGE SCALE GENOMIC DNA]</scope>
    <source>
        <strain evidence="6 7">AvVan</strain>
    </source>
</reference>
<organism evidence="6 7">
    <name type="scientific">Candidatus Frankia alpina</name>
    <dbReference type="NCBI Taxonomy" id="2699483"/>
    <lineage>
        <taxon>Bacteria</taxon>
        <taxon>Bacillati</taxon>
        <taxon>Actinomycetota</taxon>
        <taxon>Actinomycetes</taxon>
        <taxon>Frankiales</taxon>
        <taxon>Frankiaceae</taxon>
        <taxon>Frankia</taxon>
    </lineage>
</organism>
<dbReference type="GO" id="GO:0006633">
    <property type="term" value="P:fatty acid biosynthetic process"/>
    <property type="evidence" value="ECO:0007669"/>
    <property type="project" value="InterPro"/>
</dbReference>
<feature type="region of interest" description="Disordered" evidence="4">
    <location>
        <begin position="1482"/>
        <end position="1515"/>
    </location>
</feature>
<name>A0A4S5EQX1_9ACTN</name>
<gene>
    <name evidence="6" type="ORF">E7Y31_09520</name>
</gene>
<dbReference type="Gene3D" id="3.40.47.10">
    <property type="match status" value="1"/>
</dbReference>
<comment type="caution">
    <text evidence="6">The sequence shown here is derived from an EMBL/GenBank/DDBJ whole genome shotgun (WGS) entry which is preliminary data.</text>
</comment>
<dbReference type="InterPro" id="IPR016036">
    <property type="entry name" value="Malonyl_transacylase_ACP-bd"/>
</dbReference>
<dbReference type="SUPFAM" id="SSF47336">
    <property type="entry name" value="ACP-like"/>
    <property type="match status" value="1"/>
</dbReference>
<dbReference type="SUPFAM" id="SSF53901">
    <property type="entry name" value="Thiolase-like"/>
    <property type="match status" value="1"/>
</dbReference>
<dbReference type="InterPro" id="IPR014030">
    <property type="entry name" value="Ketoacyl_synth_N"/>
</dbReference>
<dbReference type="InterPro" id="IPR014031">
    <property type="entry name" value="Ketoacyl_synth_C"/>
</dbReference>
<dbReference type="Pfam" id="PF00109">
    <property type="entry name" value="ketoacyl-synt"/>
    <property type="match status" value="1"/>
</dbReference>
<accession>A0A4S5EQX1</accession>
<dbReference type="Pfam" id="PF00698">
    <property type="entry name" value="Acyl_transf_1"/>
    <property type="match status" value="1"/>
</dbReference>
<evidence type="ECO:0000256" key="2">
    <source>
        <dbReference type="ARBA" id="ARBA00022553"/>
    </source>
</evidence>
<keyword evidence="1" id="KW-0596">Phosphopantetheine</keyword>
<feature type="compositionally biased region" description="Low complexity" evidence="4">
    <location>
        <begin position="1484"/>
        <end position="1501"/>
    </location>
</feature>
<dbReference type="InterPro" id="IPR014043">
    <property type="entry name" value="Acyl_transferase_dom"/>
</dbReference>
<dbReference type="Gene3D" id="3.20.20.70">
    <property type="entry name" value="Aldolase class I"/>
    <property type="match status" value="1"/>
</dbReference>
<evidence type="ECO:0000256" key="4">
    <source>
        <dbReference type="SAM" id="MobiDB-lite"/>
    </source>
</evidence>
<dbReference type="Gene3D" id="3.30.70.250">
    <property type="entry name" value="Malonyl-CoA ACP transacylase, ACP-binding"/>
    <property type="match status" value="1"/>
</dbReference>
<dbReference type="Gene3D" id="3.40.366.10">
    <property type="entry name" value="Malonyl-Coenzyme A Acyl Carrier Protein, domain 2"/>
    <property type="match status" value="1"/>
</dbReference>
<evidence type="ECO:0000256" key="3">
    <source>
        <dbReference type="ARBA" id="ARBA00022679"/>
    </source>
</evidence>
<dbReference type="Proteomes" id="UP000305282">
    <property type="component" value="Unassembled WGS sequence"/>
</dbReference>
<proteinExistence type="predicted"/>
<dbReference type="PROSITE" id="PS52004">
    <property type="entry name" value="KS3_2"/>
    <property type="match status" value="1"/>
</dbReference>
<feature type="domain" description="Ketosynthase family 3 (KS3)" evidence="5">
    <location>
        <begin position="412"/>
        <end position="864"/>
    </location>
</feature>
<feature type="compositionally biased region" description="Low complexity" evidence="4">
    <location>
        <begin position="1356"/>
        <end position="1387"/>
    </location>
</feature>
<dbReference type="SUPFAM" id="SSF51412">
    <property type="entry name" value="Inosine monophosphate dehydrogenase (IMPDH)"/>
    <property type="match status" value="1"/>
</dbReference>
<sequence length="2172" mass="220924">MTRVSDRAAFARAIADEGGLPFLALALMSGEDSRALLTQTADLLGDAPWGVGVLGFAPADLRNAQLAAVRDVRPPCAIVAGGRPAQAASLEAAGTETFLHVPSPRLLHRFLADGARKFVFEGRECGGHVGPRASFPLWEAQIAGLLAFGESDQAGPDFFAGLHLLFAGGVHDARSAAMVAAAAAPLAERGAGIGVLMGTAYLFTDEAVASGAILPGFQQAALDCERTVLLETSPGHATRCVESAYVHTFLDRRRELLAAATPRQQMWEELEALNLGRLRVASKGLRRDGGEVVQVGPAAQARDGMFMIGQVAALRSDRTSVAALHDEVTTQATAALAGRAAELGVPAGPELALGSAGGTRRPAGGSQNGADMDGAGTGGGGRGRATGAAGRAVTAVTAAAATEGDSRPAGQPLDIAIVGMAAIFPDAPDLASFWANVVAGNDAIREVPADRWDPEVYYRADAVVKDAGRRTPSKWGGFLPRVPFDALAYGIPPRSLRSIETSQLLALEVATRALRGAGYDTGQKAAGEGRPFDRSRASVVFGTEAGTDLSGAYGLRSLWPGLLGPLPAELDEFLPELDEDSFPGMLANVIAGRVANRLDFGGVNFTVDAACASSLAALDAGCKELLAGSSDLVLCGGVDTHAGAHDFLLFSSVHALSPGGRCRSFDAGADGTSLGEGAAAVVLKRLADAERDGDRIHAVIRAVAGSSDGRALGLTAPRKAGQVLSLERAYTRAGISPSDVGLLEAHATGTVVGDRTELATLTEVFTDHGATPGQCAVGSVKSQIGHTKCAAGLAGLIKAAKAVETGVRPPTLHIDTPNTYWDADTSPFYFDEAAKPWAAPPGQRHAGVSAFGFGGTNFHVVLSAYDGGPEPAHGLDQWPAELFAVRGADRAAAGRALDRLAALVGTNDDAGRPFRLRDLARTTCAAGGGPVQVAFVVEDLDGLPAAIEAARTFTANPRAGLFVRNDTEPGATAFLFPGQGSQRPGMLADLFVAFPRLRAVLDLAPQWVGTMFPPAAFTREQKADQVAAITDTRAAQPTLGLAGLAVHDLLTGLGVRPDHVGGHSYGELIALCAAGALDRADLVGLSEARAAAILAAAGDGPGTMAAVQAPVERVREVLAGLGGAAGGGHVVIANHNAPRQCVISGPTAAVAEAVAALGRAGLTARPIPVACAFHSPVVAAAAGTLADRLAALDVAVPALPVWSNTTAEPYPSAPEQVRATLAGQVAAPVRFDEQIEAMYAAGVRTFVEAGPGRVLSQLVGKILDGRPHRVVATDVAGESGLRRLLFALAELAAAGVGVDSAPLFTGRDARMVSATDVPRRPGWLIDGAYVRTADGRFLPGGLRPPTRLARALGPGADDPATPATAAPADATAASTASTVRPSAAPPSVEFSEIAGVRGFVSRNPAPPLVPADPTDDPAVLAAGLPELGGGGPVDAVVLEFLRTTRELVAAQRDVVLGYLGYDPTGLGRPAARDGIGAVPAVPHQAQPGQARTAGTAATAPAPRRPVPDSAGADLPPVVAPAAATAPAAPAARPAALDRSVVLDAVVGVIGDQTGYPVEMLEPDLDLEADLSIDSIKRTEILGELAARLGLVDAGSGELDEEVVEELAAIKTVRGIVDWIVGSVSGGSAPSAASGPGPASASTVAAAVIGESPEAIALRRFVVEPEILPAPAGAAPVNLSGSRFLLVEGGLGVGLALATRLEQAGAEVRILAADDAGLVDQIRAGVGTDGLIWIASADPDADEHAILPGAFPALQAAALGGSRRVLIATGDGGRFGRAARPSTTSDPRAIDTLEYARRADAGEFTVRLTPGAGLAGLVRTIAREVPGLVLRLVDVEPKDEPRRIADSLLAELLTPGGPLVVGYRDGVRATPRVRPAGADGAGDLPAGLGPSSVVLLTGGARGITAAVAIELARRSGCAVELIGRTTPPAGPEDPATAGAADAPALRRALIETGVRRPAEIEARVARLLAEREVRATLAILGGLASSVRYHAVDVRDGAAVAAVVAGVYARRGRLDGLVHGAGLLADRLLRDKTPESFDRVYRTKVDGARALLAAVRDDVGFVALFGSVAGVFGNRGQADYAAANDALDTLASAAAGRFAGRVVSVDWGPWASPAGAAGGGMVSVELAREYARRGIGLIDPAVGVAALLRELAGPSGGPAQVVYMCADLGSFDA</sequence>
<feature type="region of interest" description="Disordered" evidence="4">
    <location>
        <begin position="1346"/>
        <end position="1387"/>
    </location>
</feature>
<dbReference type="InterPro" id="IPR016039">
    <property type="entry name" value="Thiolase-like"/>
</dbReference>
<dbReference type="CDD" id="cd00833">
    <property type="entry name" value="PKS"/>
    <property type="match status" value="1"/>
</dbReference>
<dbReference type="Pfam" id="PF00550">
    <property type="entry name" value="PP-binding"/>
    <property type="match status" value="1"/>
</dbReference>
<dbReference type="InterPro" id="IPR057326">
    <property type="entry name" value="KR_dom"/>
</dbReference>